<reference evidence="2" key="1">
    <citation type="submission" date="2010-08" db="EMBL/GenBank/DDBJ databases">
        <title>Complete sequence of Fibrobacter succinogenes subsp. succinogenes S85.</title>
        <authorList>
            <person name="Durkin A.S."/>
            <person name="Nelson K.E."/>
            <person name="Morrison M."/>
            <person name="Forsberg C.W."/>
            <person name="Wilson D.B."/>
            <person name="Russell J.B."/>
            <person name="Cann I.K.O."/>
            <person name="Mackie R.I."/>
            <person name="White B.A."/>
        </authorList>
    </citation>
    <scope>NUCLEOTIDE SEQUENCE [LARGE SCALE GENOMIC DNA]</scope>
    <source>
        <strain evidence="2">ATCC 19169 / S85</strain>
    </source>
</reference>
<evidence type="ECO:0000313" key="1">
    <source>
        <dbReference type="EMBL" id="ADL27100.1"/>
    </source>
</evidence>
<dbReference type="AlphaFoldDB" id="D9S8Y0"/>
<organism evidence="1 2">
    <name type="scientific">Fibrobacter succinogenes (strain ATCC 19169 / S85)</name>
    <dbReference type="NCBI Taxonomy" id="59374"/>
    <lineage>
        <taxon>Bacteria</taxon>
        <taxon>Pseudomonadati</taxon>
        <taxon>Fibrobacterota</taxon>
        <taxon>Fibrobacteria</taxon>
        <taxon>Fibrobacterales</taxon>
        <taxon>Fibrobacteraceae</taxon>
        <taxon>Fibrobacter</taxon>
    </lineage>
</organism>
<dbReference type="STRING" id="59374.FSU_0986"/>
<gene>
    <name evidence="1" type="ordered locus">FSU_0986</name>
</gene>
<dbReference type="HOGENOM" id="CLU_3251844_0_0_0"/>
<dbReference type="KEGG" id="fsc:FSU_0986"/>
<proteinExistence type="predicted"/>
<evidence type="ECO:0000313" key="2">
    <source>
        <dbReference type="Proteomes" id="UP000000517"/>
    </source>
</evidence>
<sequence length="42" mass="4732">MAHGCPLRFDLIEKLRRRFALAFMTSLRLVIPAHGVSAPLLI</sequence>
<dbReference type="Proteomes" id="UP000000517">
    <property type="component" value="Chromosome"/>
</dbReference>
<accession>D9S8Y0</accession>
<dbReference type="EMBL" id="CP002158">
    <property type="protein sequence ID" value="ADL27100.1"/>
    <property type="molecule type" value="Genomic_DNA"/>
</dbReference>
<protein>
    <submittedName>
        <fullName evidence="1">Uncharacterized protein</fullName>
    </submittedName>
</protein>
<name>D9S8Y0_FIBSS</name>